<name>A0A7J6RL41_PEROL</name>
<accession>A0A7J6RL41</accession>
<organism evidence="1 2">
    <name type="scientific">Perkinsus olseni</name>
    <name type="common">Perkinsus atlanticus</name>
    <dbReference type="NCBI Taxonomy" id="32597"/>
    <lineage>
        <taxon>Eukaryota</taxon>
        <taxon>Sar</taxon>
        <taxon>Alveolata</taxon>
        <taxon>Perkinsozoa</taxon>
        <taxon>Perkinsea</taxon>
        <taxon>Perkinsida</taxon>
        <taxon>Perkinsidae</taxon>
        <taxon>Perkinsus</taxon>
    </lineage>
</organism>
<gene>
    <name evidence="1" type="ORF">FOZ62_011455</name>
</gene>
<proteinExistence type="predicted"/>
<comment type="caution">
    <text evidence="1">The sequence shown here is derived from an EMBL/GenBank/DDBJ whole genome shotgun (WGS) entry which is preliminary data.</text>
</comment>
<protein>
    <submittedName>
        <fullName evidence="1">Uncharacterized protein</fullName>
    </submittedName>
</protein>
<evidence type="ECO:0000313" key="1">
    <source>
        <dbReference type="EMBL" id="KAF4720886.1"/>
    </source>
</evidence>
<evidence type="ECO:0000313" key="2">
    <source>
        <dbReference type="Proteomes" id="UP000574390"/>
    </source>
</evidence>
<feature type="non-terminal residue" evidence="1">
    <location>
        <position position="1"/>
    </location>
</feature>
<reference evidence="1 2" key="1">
    <citation type="submission" date="2020-04" db="EMBL/GenBank/DDBJ databases">
        <title>Perkinsus olseni comparative genomics.</title>
        <authorList>
            <person name="Bogema D.R."/>
        </authorList>
    </citation>
    <scope>NUCLEOTIDE SEQUENCE [LARGE SCALE GENOMIC DNA]</scope>
    <source>
        <strain evidence="1">ATCC PRA-205</strain>
    </source>
</reference>
<dbReference type="Proteomes" id="UP000574390">
    <property type="component" value="Unassembled WGS sequence"/>
</dbReference>
<dbReference type="EMBL" id="JABANM010021643">
    <property type="protein sequence ID" value="KAF4720886.1"/>
    <property type="molecule type" value="Genomic_DNA"/>
</dbReference>
<sequence>VTCLVDMIWTKSSDVQINDRETGDRIFVDVEMQGFSSELVLRLRSSHPNMSEEIKESIGNFFHEDGELDGQELLTRFDVLYRRFATHRRSALKTE</sequence>
<dbReference type="AlphaFoldDB" id="A0A7J6RL41"/>